<gene>
    <name evidence="7" type="ORF">BON22_1567</name>
    <name evidence="6" type="ORF">CYFA0S_01e18426g</name>
</gene>
<dbReference type="Proteomes" id="UP000189513">
    <property type="component" value="Unassembled WGS sequence"/>
</dbReference>
<keyword evidence="4" id="KW-0479">Metal-binding</keyword>
<evidence type="ECO:0000256" key="3">
    <source>
        <dbReference type="PIRSR" id="PIRSR606689-1"/>
    </source>
</evidence>
<protein>
    <submittedName>
        <fullName evidence="7">ADP-ribosylation factor-like protein 2</fullName>
    </submittedName>
    <submittedName>
        <fullName evidence="6">CYFA0S01e18426g1_1</fullName>
    </submittedName>
</protein>
<keyword evidence="4" id="KW-0460">Magnesium</keyword>
<sequence length="183" mass="20818">MGLLTIIRKQKLKDREKRVLILGLDNAGKSTVVRRVLGKSSEHLAPTMGFEISSVEHNGTNVNFWDVGGQQTLRAFWFNYFDQLDALVWVVDVAQLERLSEVFRELDKVLRNERVNGVKLLLLLNKVDLVEESVVEATQRKVVTDLELDAYGAEGEKWKILPCSAVTGRNIDVGMDWLTRSDY</sequence>
<organism evidence="6">
    <name type="scientific">Cyberlindnera fabianii</name>
    <name type="common">Yeast</name>
    <name type="synonym">Hansenula fabianii</name>
    <dbReference type="NCBI Taxonomy" id="36022"/>
    <lineage>
        <taxon>Eukaryota</taxon>
        <taxon>Fungi</taxon>
        <taxon>Dikarya</taxon>
        <taxon>Ascomycota</taxon>
        <taxon>Saccharomycotina</taxon>
        <taxon>Saccharomycetes</taxon>
        <taxon>Phaffomycetales</taxon>
        <taxon>Phaffomycetaceae</taxon>
        <taxon>Cyberlindnera</taxon>
    </lineage>
</organism>
<dbReference type="SUPFAM" id="SSF52540">
    <property type="entry name" value="P-loop containing nucleoside triphosphate hydrolases"/>
    <property type="match status" value="1"/>
</dbReference>
<evidence type="ECO:0000313" key="6">
    <source>
        <dbReference type="EMBL" id="CDR37860.1"/>
    </source>
</evidence>
<feature type="binding site" evidence="3">
    <location>
        <begin position="23"/>
        <end position="30"/>
    </location>
    <ligand>
        <name>GTP</name>
        <dbReference type="ChEBI" id="CHEBI:37565"/>
    </ligand>
</feature>
<keyword evidence="1 3" id="KW-0547">Nucleotide-binding</keyword>
<reference evidence="8" key="2">
    <citation type="journal article" date="2017" name="Genome Announc.">
        <title>Genome sequences of Cyberlindnera fabianii 65, Pichia kudriavzevii 129, and Saccharomyces cerevisiae 131 isolated from fermented masau fruits in Zimbabwe.</title>
        <authorList>
            <person name="van Rijswijck I.M.H."/>
            <person name="Derks M.F.L."/>
            <person name="Abee T."/>
            <person name="de Ridder D."/>
            <person name="Smid E.J."/>
        </authorList>
    </citation>
    <scope>NUCLEOTIDE SEQUENCE [LARGE SCALE GENOMIC DNA]</scope>
    <source>
        <strain evidence="8">65</strain>
    </source>
</reference>
<dbReference type="EMBL" id="LK052886">
    <property type="protein sequence ID" value="CDR37860.1"/>
    <property type="molecule type" value="Genomic_DNA"/>
</dbReference>
<dbReference type="InterPro" id="IPR044612">
    <property type="entry name" value="ARL2/3"/>
</dbReference>
<feature type="binding site" evidence="3">
    <location>
        <position position="69"/>
    </location>
    <ligand>
        <name>GTP</name>
        <dbReference type="ChEBI" id="CHEBI:37565"/>
    </ligand>
</feature>
<accession>A0A061AJX8</accession>
<evidence type="ECO:0000256" key="5">
    <source>
        <dbReference type="RuleBase" id="RU003925"/>
    </source>
</evidence>
<dbReference type="OrthoDB" id="2011769at2759"/>
<dbReference type="AlphaFoldDB" id="A0A061AJX8"/>
<comment type="similarity">
    <text evidence="5">Belongs to the small GTPase superfamily. Arf family.</text>
</comment>
<evidence type="ECO:0000256" key="1">
    <source>
        <dbReference type="ARBA" id="ARBA00022741"/>
    </source>
</evidence>
<proteinExistence type="inferred from homology"/>
<dbReference type="SMART" id="SM00177">
    <property type="entry name" value="ARF"/>
    <property type="match status" value="1"/>
</dbReference>
<dbReference type="InterPro" id="IPR005225">
    <property type="entry name" value="Small_GTP-bd"/>
</dbReference>
<dbReference type="GO" id="GO:0005525">
    <property type="term" value="F:GTP binding"/>
    <property type="evidence" value="ECO:0007669"/>
    <property type="project" value="UniProtKB-KW"/>
</dbReference>
<dbReference type="PRINTS" id="PR00328">
    <property type="entry name" value="SAR1GTPBP"/>
</dbReference>
<dbReference type="PROSITE" id="PS51417">
    <property type="entry name" value="ARF"/>
    <property type="match status" value="1"/>
</dbReference>
<evidence type="ECO:0000313" key="7">
    <source>
        <dbReference type="EMBL" id="ONH68769.1"/>
    </source>
</evidence>
<dbReference type="PANTHER" id="PTHR45697">
    <property type="entry name" value="ADP-RIBOSYLATION FACTOR-LIKE PROTEIN 2-RELATED"/>
    <property type="match status" value="1"/>
</dbReference>
<reference evidence="6" key="1">
    <citation type="journal article" date="2014" name="Genome Announc.">
        <title>Genome sequence of the yeast Cyberlindnera fabianii (Hansenula fabianii).</title>
        <authorList>
            <person name="Freel K.C."/>
            <person name="Sarilar V."/>
            <person name="Neuveglise C."/>
            <person name="Devillers H."/>
            <person name="Friedrich A."/>
            <person name="Schacherer J."/>
        </authorList>
    </citation>
    <scope>NUCLEOTIDE SEQUENCE</scope>
    <source>
        <strain evidence="6">YJS4271</strain>
    </source>
</reference>
<dbReference type="OMA" id="KTHHWQI"/>
<dbReference type="InterPro" id="IPR027417">
    <property type="entry name" value="P-loop_NTPase"/>
</dbReference>
<dbReference type="SMART" id="SM00178">
    <property type="entry name" value="SAR"/>
    <property type="match status" value="1"/>
</dbReference>
<dbReference type="GO" id="GO:0046872">
    <property type="term" value="F:metal ion binding"/>
    <property type="evidence" value="ECO:0007669"/>
    <property type="project" value="UniProtKB-KW"/>
</dbReference>
<dbReference type="EMBL" id="MPUK01000002">
    <property type="protein sequence ID" value="ONH68769.1"/>
    <property type="molecule type" value="Genomic_DNA"/>
</dbReference>
<evidence type="ECO:0000313" key="8">
    <source>
        <dbReference type="Proteomes" id="UP000189513"/>
    </source>
</evidence>
<name>A0A061AJX8_CYBFA</name>
<keyword evidence="8" id="KW-1185">Reference proteome</keyword>
<evidence type="ECO:0000256" key="2">
    <source>
        <dbReference type="ARBA" id="ARBA00023134"/>
    </source>
</evidence>
<evidence type="ECO:0000256" key="4">
    <source>
        <dbReference type="PIRSR" id="PIRSR606689-2"/>
    </source>
</evidence>
<feature type="binding site" evidence="4">
    <location>
        <position position="47"/>
    </location>
    <ligand>
        <name>Mg(2+)</name>
        <dbReference type="ChEBI" id="CHEBI:18420"/>
    </ligand>
</feature>
<dbReference type="Gene3D" id="3.40.50.300">
    <property type="entry name" value="P-loop containing nucleotide triphosphate hydrolases"/>
    <property type="match status" value="1"/>
</dbReference>
<dbReference type="STRING" id="36022.A0A061AJX8"/>
<dbReference type="Pfam" id="PF00025">
    <property type="entry name" value="Arf"/>
    <property type="match status" value="1"/>
</dbReference>
<dbReference type="VEuPathDB" id="FungiDB:BON22_1567"/>
<dbReference type="InterPro" id="IPR006689">
    <property type="entry name" value="Small_GTPase_ARF/SAR"/>
</dbReference>
<keyword evidence="2 3" id="KW-0342">GTP-binding</keyword>
<feature type="binding site" evidence="3">
    <location>
        <begin position="125"/>
        <end position="128"/>
    </location>
    <ligand>
        <name>GTP</name>
        <dbReference type="ChEBI" id="CHEBI:37565"/>
    </ligand>
</feature>
<dbReference type="GO" id="GO:0003924">
    <property type="term" value="F:GTPase activity"/>
    <property type="evidence" value="ECO:0007669"/>
    <property type="project" value="InterPro"/>
</dbReference>
<reference evidence="7" key="3">
    <citation type="submission" date="2017-01" db="EMBL/GenBank/DDBJ databases">
        <authorList>
            <person name="Mah S.A."/>
            <person name="Swanson W.J."/>
            <person name="Moy G.W."/>
            <person name="Vacquier V.D."/>
        </authorList>
    </citation>
    <scope>NUCLEOTIDE SEQUENCE [LARGE SCALE GENOMIC DNA]</scope>
    <source>
        <strain evidence="7">65</strain>
    </source>
</reference>
<dbReference type="NCBIfam" id="TIGR00231">
    <property type="entry name" value="small_GTP"/>
    <property type="match status" value="1"/>
</dbReference>
<feature type="binding site" evidence="4">
    <location>
        <position position="30"/>
    </location>
    <ligand>
        <name>Mg(2+)</name>
        <dbReference type="ChEBI" id="CHEBI:18420"/>
    </ligand>
</feature>